<dbReference type="PANTHER" id="PTHR16214:SF3">
    <property type="entry name" value="TRANSMEMBRANE PROTEIN 260"/>
    <property type="match status" value="1"/>
</dbReference>
<accession>A0ABR7IZG7</accession>
<evidence type="ECO:0000256" key="1">
    <source>
        <dbReference type="SAM" id="Phobius"/>
    </source>
</evidence>
<keyword evidence="1" id="KW-0472">Membrane</keyword>
<keyword evidence="1" id="KW-0812">Transmembrane</keyword>
<feature type="transmembrane region" description="Helical" evidence="1">
    <location>
        <begin position="147"/>
        <end position="165"/>
    </location>
</feature>
<feature type="transmembrane region" description="Helical" evidence="1">
    <location>
        <begin position="76"/>
        <end position="97"/>
    </location>
</feature>
<dbReference type="InterPro" id="IPR021280">
    <property type="entry name" value="TMEM260-like"/>
</dbReference>
<organism evidence="2 3">
    <name type="scientific">Flavobacterium bernardetii</name>
    <dbReference type="NCBI Taxonomy" id="2813823"/>
    <lineage>
        <taxon>Bacteria</taxon>
        <taxon>Pseudomonadati</taxon>
        <taxon>Bacteroidota</taxon>
        <taxon>Flavobacteriia</taxon>
        <taxon>Flavobacteriales</taxon>
        <taxon>Flavobacteriaceae</taxon>
        <taxon>Flavobacterium</taxon>
    </lineage>
</organism>
<dbReference type="Proteomes" id="UP000605990">
    <property type="component" value="Unassembled WGS sequence"/>
</dbReference>
<dbReference type="EMBL" id="JACRUN010000005">
    <property type="protein sequence ID" value="MBC5835185.1"/>
    <property type="molecule type" value="Genomic_DNA"/>
</dbReference>
<feature type="transmembrane region" description="Helical" evidence="1">
    <location>
        <begin position="250"/>
        <end position="278"/>
    </location>
</feature>
<feature type="transmembrane region" description="Helical" evidence="1">
    <location>
        <begin position="556"/>
        <end position="573"/>
    </location>
</feature>
<dbReference type="RefSeq" id="WP_166129032.1">
    <property type="nucleotide sequence ID" value="NZ_JAANOQ010000006.1"/>
</dbReference>
<comment type="caution">
    <text evidence="2">The sequence shown here is derived from an EMBL/GenBank/DDBJ whole genome shotgun (WGS) entry which is preliminary data.</text>
</comment>
<feature type="transmembrane region" description="Helical" evidence="1">
    <location>
        <begin position="642"/>
        <end position="660"/>
    </location>
</feature>
<keyword evidence="3" id="KW-1185">Reference proteome</keyword>
<gene>
    <name evidence="2" type="ORF">H8R27_09830</name>
</gene>
<proteinExistence type="predicted"/>
<sequence>MTSFNYSKWNTYLGWFAFIIALVTYTLTVEPTMSFWDCGEYIATAAKLQVGHPPGAPLYQMMGAFFAMFATDDTQIALMINMMSVFSSAFTILFMYWSTSKIIRKIVKVTSEWNEQTSKLTLGASLIAVLSYTFTDSFWFNAVEAEVYSMASLFIALLFWLGLKWEEELETERGNKWLILISLVIGLSFGVHFMALLALPSIGMLYFFKKQKNVTTKNFIIANVVILAILMFIFKFLLPYTLSFFAKTEIFAVNSIGLPFNSGTIIAFILIVAGFYFGLSYTKKKGLVDYNSLLLCVLFILIGFSTWIMLPVRANSNININENKPSDAAEVLAYYNREQYGETKLFYGPQYSNAYAGSDEDDPYSDDKPNYERDEKTGKYVITNNYKDANHNPNSKHNAFLPRLWSEEHAKNYMTFTKPLEFSINHDAFYDEETGETNEDKLGQFTEIVSDFRSQFASNKLGLDEYEDFLKTYGDYLTIEKPSFSDNMQFMFEYQFGYMYFRYLMWNFVGRQNDQQGNYESLEGNWLSGIGFIDNLHLDNQDELTTDMKNNKGRNTYFFLPFILAVIGMVYHAKKEWKSFYVLLLLFLFTGLVLKVYLNERPFEPRERDYALVGSFYIFAMWIGVGVYAIYQYILKYVNPKVALTAVLATTLLASPVVLASQNWDDHDRSGKHTAVAMARAYLDSCEPNAILFTIGDNDTFPMWYLQEIEGYRTDIRIVNTSLLATDWYIDEMKVKSNKSDALPISFTHDQYVGDKRNYCLFDERTTDTLDLGLTLDFLKDDRSKREMKNGQFVHFYPSEHLKIKIDKQNIIKNKVVSPKYNDSIVDEIQLKLKGGALYKNRILMLDIFNENNWKRPIYFSPGSFGSDDYIWMKEYLQLDGMVYKLVPVKTKLQEGNAYDMGYIDTDKMYNIINKWTWGNAGSDKIYHDPETRKNALSYRNNLSRLMTALIEEKKFDKAEKVIQIAMKNMPIDYFEYYTTVNPFAEGYYKIGKPEEGRKILNQLMKKHQEKITFFNSQSEKQKAFYGREINDEIKRYYMLLLIAEENNDLDFHRQQIVKFNNYNKMMGDYGINIE</sequence>
<evidence type="ECO:0000313" key="3">
    <source>
        <dbReference type="Proteomes" id="UP000605990"/>
    </source>
</evidence>
<dbReference type="PANTHER" id="PTHR16214">
    <property type="entry name" value="TRANSMEMBRANE PROTEIN 260"/>
    <property type="match status" value="1"/>
</dbReference>
<name>A0ABR7IZG7_9FLAO</name>
<feature type="transmembrane region" description="Helical" evidence="1">
    <location>
        <begin position="579"/>
        <end position="598"/>
    </location>
</feature>
<dbReference type="Pfam" id="PF11028">
    <property type="entry name" value="TMEM260-like"/>
    <property type="match status" value="1"/>
</dbReference>
<feature type="transmembrane region" description="Helical" evidence="1">
    <location>
        <begin position="12"/>
        <end position="29"/>
    </location>
</feature>
<reference evidence="2 3" key="1">
    <citation type="submission" date="2020-08" db="EMBL/GenBank/DDBJ databases">
        <title>Description of novel Flavobacterium F-408 isolate.</title>
        <authorList>
            <person name="Saticioglu I.B."/>
            <person name="Duman M."/>
            <person name="Altun S."/>
        </authorList>
    </citation>
    <scope>NUCLEOTIDE SEQUENCE [LARGE SCALE GENOMIC DNA]</scope>
    <source>
        <strain evidence="2 3">F-408</strain>
    </source>
</reference>
<dbReference type="InterPro" id="IPR052724">
    <property type="entry name" value="GT117_domain-containing"/>
</dbReference>
<feature type="transmembrane region" description="Helical" evidence="1">
    <location>
        <begin position="610"/>
        <end position="630"/>
    </location>
</feature>
<feature type="transmembrane region" description="Helical" evidence="1">
    <location>
        <begin position="177"/>
        <end position="199"/>
    </location>
</feature>
<evidence type="ECO:0000313" key="2">
    <source>
        <dbReference type="EMBL" id="MBC5835185.1"/>
    </source>
</evidence>
<protein>
    <submittedName>
        <fullName evidence="2">DUF2723 domain-containing protein</fullName>
    </submittedName>
</protein>
<feature type="transmembrane region" description="Helical" evidence="1">
    <location>
        <begin position="290"/>
        <end position="310"/>
    </location>
</feature>
<keyword evidence="1" id="KW-1133">Transmembrane helix</keyword>
<feature type="transmembrane region" description="Helical" evidence="1">
    <location>
        <begin position="219"/>
        <end position="238"/>
    </location>
</feature>